<keyword evidence="2" id="KW-0812">Transmembrane</keyword>
<evidence type="ECO:0000313" key="5">
    <source>
        <dbReference type="EMBL" id="CEJ79910.1"/>
    </source>
</evidence>
<evidence type="ECO:0000256" key="3">
    <source>
        <dbReference type="ARBA" id="ARBA00022989"/>
    </source>
</evidence>
<dbReference type="Gene3D" id="3.40.30.10">
    <property type="entry name" value="Glutaredoxin"/>
    <property type="match status" value="2"/>
</dbReference>
<dbReference type="OrthoDB" id="427280at2759"/>
<protein>
    <recommendedName>
        <fullName evidence="7">Thioredoxin domain-containing protein</fullName>
    </recommendedName>
</protein>
<evidence type="ECO:0000256" key="4">
    <source>
        <dbReference type="ARBA" id="ARBA00023136"/>
    </source>
</evidence>
<name>A0A0A1T1B0_9HYPO</name>
<dbReference type="CDD" id="cd02982">
    <property type="entry name" value="PDI_b'_family"/>
    <property type="match status" value="1"/>
</dbReference>
<comment type="subcellular location">
    <subcellularLocation>
        <location evidence="1">Membrane</location>
        <topology evidence="1">Single-pass membrane protein</topology>
    </subcellularLocation>
</comment>
<dbReference type="CDD" id="cd02961">
    <property type="entry name" value="PDI_a_family"/>
    <property type="match status" value="1"/>
</dbReference>
<keyword evidence="6" id="KW-1185">Reference proteome</keyword>
<dbReference type="STRING" id="1531966.A0A0A1T1B0"/>
<dbReference type="AlphaFoldDB" id="A0A0A1T1B0"/>
<gene>
    <name evidence="5" type="ORF">VHEMI00122</name>
</gene>
<dbReference type="InterPro" id="IPR052250">
    <property type="entry name" value="PDI_TMX3"/>
</dbReference>
<dbReference type="Pfam" id="PF13848">
    <property type="entry name" value="Thioredoxin_6"/>
    <property type="match status" value="2"/>
</dbReference>
<evidence type="ECO:0008006" key="7">
    <source>
        <dbReference type="Google" id="ProtNLM"/>
    </source>
</evidence>
<keyword evidence="3" id="KW-1133">Transmembrane helix</keyword>
<dbReference type="HOGENOM" id="CLU_025879_0_0_1"/>
<evidence type="ECO:0000256" key="2">
    <source>
        <dbReference type="ARBA" id="ARBA00022692"/>
    </source>
</evidence>
<dbReference type="GO" id="GO:0005783">
    <property type="term" value="C:endoplasmic reticulum"/>
    <property type="evidence" value="ECO:0007669"/>
    <property type="project" value="TreeGrafter"/>
</dbReference>
<keyword evidence="4" id="KW-0472">Membrane</keyword>
<dbReference type="PANTHER" id="PTHR46426:SF1">
    <property type="entry name" value="PROTEIN DISULFIDE-ISOMERASE TMX3"/>
    <property type="match status" value="1"/>
</dbReference>
<evidence type="ECO:0000256" key="1">
    <source>
        <dbReference type="ARBA" id="ARBA00004167"/>
    </source>
</evidence>
<dbReference type="InterPro" id="IPR036249">
    <property type="entry name" value="Thioredoxin-like_sf"/>
</dbReference>
<dbReference type="GO" id="GO:0016020">
    <property type="term" value="C:membrane"/>
    <property type="evidence" value="ECO:0007669"/>
    <property type="project" value="UniProtKB-SubCell"/>
</dbReference>
<dbReference type="Proteomes" id="UP000039046">
    <property type="component" value="Unassembled WGS sequence"/>
</dbReference>
<dbReference type="PANTHER" id="PTHR46426">
    <property type="entry name" value="PROTEIN DISULFIDE-ISOMERASE TMX3"/>
    <property type="match status" value="1"/>
</dbReference>
<accession>A0A0A1T1B0</accession>
<sequence>MLNVELQQRRRRTQANRLGRISIGFFCRGRKVFRLVIYLVLTIDFAILQPQLASNKAFLEEWKNVGTELTSTLTIDCSQETEICNDLDVLSFPAIRLYQKGSMSRYRGPRTSKDMLSYAQRMKNPIVSQLKPALVKEFSESDDLVVLAVVSADDKSFRKRFEDLATTYHDRYSFGLVDGDLSSVSCHNNMDSTQHQAQDLEQVGSLKRLLEVCKEPLIPQLTRRNEIKYMSGSKSLVYYFHHDETDREQYVNDMRETARTYHEFLTLVTVDADEYPHMPTSLGLVGKGGLAVQNLHNGEVFPYEEKEITAGGVANFIFAISEGQVSPWDGVVKAPHVRDEL</sequence>
<dbReference type="SUPFAM" id="SSF52833">
    <property type="entry name" value="Thioredoxin-like"/>
    <property type="match status" value="2"/>
</dbReference>
<evidence type="ECO:0000313" key="6">
    <source>
        <dbReference type="Proteomes" id="UP000039046"/>
    </source>
</evidence>
<organism evidence="5 6">
    <name type="scientific">[Torrubiella] hemipterigena</name>
    <dbReference type="NCBI Taxonomy" id="1531966"/>
    <lineage>
        <taxon>Eukaryota</taxon>
        <taxon>Fungi</taxon>
        <taxon>Dikarya</taxon>
        <taxon>Ascomycota</taxon>
        <taxon>Pezizomycotina</taxon>
        <taxon>Sordariomycetes</taxon>
        <taxon>Hypocreomycetidae</taxon>
        <taxon>Hypocreales</taxon>
        <taxon>Clavicipitaceae</taxon>
        <taxon>Clavicipitaceae incertae sedis</taxon>
        <taxon>'Torrubiella' clade</taxon>
    </lineage>
</organism>
<reference evidence="5 6" key="1">
    <citation type="journal article" date="2015" name="Genome Announc.">
        <title>Draft Genome Sequence and Gene Annotation of the Entomopathogenic Fungus Verticillium hemipterigenum.</title>
        <authorList>
            <person name="Horn F."/>
            <person name="Habel A."/>
            <person name="Scharf D.H."/>
            <person name="Dworschak J."/>
            <person name="Brakhage A.A."/>
            <person name="Guthke R."/>
            <person name="Hertweck C."/>
            <person name="Linde J."/>
        </authorList>
    </citation>
    <scope>NUCLEOTIDE SEQUENCE [LARGE SCALE GENOMIC DNA]</scope>
</reference>
<dbReference type="EMBL" id="CDHN01000001">
    <property type="protein sequence ID" value="CEJ79910.1"/>
    <property type="molecule type" value="Genomic_DNA"/>
</dbReference>
<proteinExistence type="predicted"/>